<accession>A0AAD7E3D3</accession>
<feature type="region of interest" description="Disordered" evidence="1">
    <location>
        <begin position="1"/>
        <end position="29"/>
    </location>
</feature>
<feature type="compositionally biased region" description="Polar residues" evidence="1">
    <location>
        <begin position="1"/>
        <end position="17"/>
    </location>
</feature>
<evidence type="ECO:0000313" key="3">
    <source>
        <dbReference type="Proteomes" id="UP001219525"/>
    </source>
</evidence>
<dbReference type="Proteomes" id="UP001219525">
    <property type="component" value="Unassembled WGS sequence"/>
</dbReference>
<dbReference type="AlphaFoldDB" id="A0AAD7E3D3"/>
<name>A0AAD7E3D3_9AGAR</name>
<evidence type="ECO:0000256" key="1">
    <source>
        <dbReference type="SAM" id="MobiDB-lite"/>
    </source>
</evidence>
<sequence>MSGQIFNVPESTNPSEFQTTAAQAQAEAKTAPLARQVEANADQAQNAATDAAYVALAKGPQLTGQSATDRLQTDASVKTNAAVDQGKQDLAAAQAAGAGYVEQAKNLASSAVASAQSYIPPGSGEDGAHTAGDVVAGVKAGASAVIETTKVAIAAAQPYVNSAAEAAQPHVTRAKDAVTNYMSGVTGTTTTQTAPVQGEDVQV</sequence>
<protein>
    <submittedName>
        <fullName evidence="2">Uncharacterized protein</fullName>
    </submittedName>
</protein>
<proteinExistence type="predicted"/>
<gene>
    <name evidence="2" type="ORF">GGX14DRAFT_638109</name>
</gene>
<organism evidence="2 3">
    <name type="scientific">Mycena pura</name>
    <dbReference type="NCBI Taxonomy" id="153505"/>
    <lineage>
        <taxon>Eukaryota</taxon>
        <taxon>Fungi</taxon>
        <taxon>Dikarya</taxon>
        <taxon>Basidiomycota</taxon>
        <taxon>Agaricomycotina</taxon>
        <taxon>Agaricomycetes</taxon>
        <taxon>Agaricomycetidae</taxon>
        <taxon>Agaricales</taxon>
        <taxon>Marasmiineae</taxon>
        <taxon>Mycenaceae</taxon>
        <taxon>Mycena</taxon>
    </lineage>
</organism>
<keyword evidence="3" id="KW-1185">Reference proteome</keyword>
<comment type="caution">
    <text evidence="2">The sequence shown here is derived from an EMBL/GenBank/DDBJ whole genome shotgun (WGS) entry which is preliminary data.</text>
</comment>
<dbReference type="EMBL" id="JARJCW010000004">
    <property type="protein sequence ID" value="KAJ7225319.1"/>
    <property type="molecule type" value="Genomic_DNA"/>
</dbReference>
<evidence type="ECO:0000313" key="2">
    <source>
        <dbReference type="EMBL" id="KAJ7225319.1"/>
    </source>
</evidence>
<feature type="compositionally biased region" description="Low complexity" evidence="1">
    <location>
        <begin position="18"/>
        <end position="29"/>
    </location>
</feature>
<reference evidence="2" key="1">
    <citation type="submission" date="2023-03" db="EMBL/GenBank/DDBJ databases">
        <title>Massive genome expansion in bonnet fungi (Mycena s.s.) driven by repeated elements and novel gene families across ecological guilds.</title>
        <authorList>
            <consortium name="Lawrence Berkeley National Laboratory"/>
            <person name="Harder C.B."/>
            <person name="Miyauchi S."/>
            <person name="Viragh M."/>
            <person name="Kuo A."/>
            <person name="Thoen E."/>
            <person name="Andreopoulos B."/>
            <person name="Lu D."/>
            <person name="Skrede I."/>
            <person name="Drula E."/>
            <person name="Henrissat B."/>
            <person name="Morin E."/>
            <person name="Kohler A."/>
            <person name="Barry K."/>
            <person name="LaButti K."/>
            <person name="Morin E."/>
            <person name="Salamov A."/>
            <person name="Lipzen A."/>
            <person name="Mereny Z."/>
            <person name="Hegedus B."/>
            <person name="Baldrian P."/>
            <person name="Stursova M."/>
            <person name="Weitz H."/>
            <person name="Taylor A."/>
            <person name="Grigoriev I.V."/>
            <person name="Nagy L.G."/>
            <person name="Martin F."/>
            <person name="Kauserud H."/>
        </authorList>
    </citation>
    <scope>NUCLEOTIDE SEQUENCE</scope>
    <source>
        <strain evidence="2">9144</strain>
    </source>
</reference>